<comment type="caution">
    <text evidence="2">The sequence shown here is derived from an EMBL/GenBank/DDBJ whole genome shotgun (WGS) entry which is preliminary data.</text>
</comment>
<reference evidence="2 3" key="1">
    <citation type="submission" date="2019-08" db="EMBL/GenBank/DDBJ databases">
        <title>Whole genome of Aphis craccivora.</title>
        <authorList>
            <person name="Voronova N.V."/>
            <person name="Shulinski R.S."/>
            <person name="Bandarenka Y.V."/>
            <person name="Zhorov D.G."/>
            <person name="Warner D."/>
        </authorList>
    </citation>
    <scope>NUCLEOTIDE SEQUENCE [LARGE SCALE GENOMIC DNA]</scope>
    <source>
        <strain evidence="2">180601</strain>
        <tissue evidence="2">Whole Body</tissue>
    </source>
</reference>
<proteinExistence type="predicted"/>
<feature type="region of interest" description="Disordered" evidence="1">
    <location>
        <begin position="466"/>
        <end position="486"/>
    </location>
</feature>
<protein>
    <submittedName>
        <fullName evidence="2">Uncharacterized protein</fullName>
    </submittedName>
</protein>
<evidence type="ECO:0000313" key="2">
    <source>
        <dbReference type="EMBL" id="KAF0738965.1"/>
    </source>
</evidence>
<dbReference type="AlphaFoldDB" id="A0A6G0XFE6"/>
<dbReference type="Proteomes" id="UP000478052">
    <property type="component" value="Unassembled WGS sequence"/>
</dbReference>
<dbReference type="EMBL" id="VUJU01007886">
    <property type="protein sequence ID" value="KAF0738965.1"/>
    <property type="molecule type" value="Genomic_DNA"/>
</dbReference>
<dbReference type="OrthoDB" id="7791141at2759"/>
<dbReference type="PANTHER" id="PTHR33053:SF9">
    <property type="entry name" value="AGAP000105-PA"/>
    <property type="match status" value="1"/>
</dbReference>
<gene>
    <name evidence="2" type="ORF">FWK35_00026487</name>
</gene>
<name>A0A6G0XFE6_APHCR</name>
<evidence type="ECO:0000313" key="3">
    <source>
        <dbReference type="Proteomes" id="UP000478052"/>
    </source>
</evidence>
<accession>A0A6G0XFE6</accession>
<evidence type="ECO:0000256" key="1">
    <source>
        <dbReference type="SAM" id="MobiDB-lite"/>
    </source>
</evidence>
<organism evidence="2 3">
    <name type="scientific">Aphis craccivora</name>
    <name type="common">Cowpea aphid</name>
    <dbReference type="NCBI Taxonomy" id="307492"/>
    <lineage>
        <taxon>Eukaryota</taxon>
        <taxon>Metazoa</taxon>
        <taxon>Ecdysozoa</taxon>
        <taxon>Arthropoda</taxon>
        <taxon>Hexapoda</taxon>
        <taxon>Insecta</taxon>
        <taxon>Pterygota</taxon>
        <taxon>Neoptera</taxon>
        <taxon>Paraneoptera</taxon>
        <taxon>Hemiptera</taxon>
        <taxon>Sternorrhyncha</taxon>
        <taxon>Aphidomorpha</taxon>
        <taxon>Aphidoidea</taxon>
        <taxon>Aphididae</taxon>
        <taxon>Aphidini</taxon>
        <taxon>Aphis</taxon>
        <taxon>Aphis</taxon>
    </lineage>
</organism>
<sequence>MPTIPVSKSTKRRRYLEEIEVVRLDSDNESNKNIFDSGDSVLKLLANWTVENNVTLSALSAFYSSRDTVRNDCQHKVQASQRPVCNLINRHHGRRRYDSVDSPTNAPKARRDRKTGRAERVPAAGDHGLPLTKSSSSSFWPILGYTADYSKKPSVFLIGLYWGKEKPSSSNLFFNDLVEELKYLATNGIDTAFGKKTCYYSCPRCTVDGVRVNNTISCLGTNFPKRTHLDFINRTDDEHHKAYGLNEVEKLLEHFVEKFEELYGEQFVSQNIHGLIHIVDDYRKFGSLEKCSCFSFENYMKFLKKKCEPKLNDESLNGKVVYKNCIVMDHYLRFNDNEDELTKKFNKTFCYFEKPINSLKLGIAIVDELSENFTAIDIEFTNFSKYMLLFTLYLYNYLQDYRSSTSSWVNKDGTHCAWPKNINQASKLIDRKSIPNECDFDYFKSRILKSNIASVLQARNMAGKATNQTDLSDDDYENKSKPKKSNSFYSDCPDYSELDDISDDVYKQKLKLTCSVNIWQKQVQLLH</sequence>
<dbReference type="PANTHER" id="PTHR33053">
    <property type="entry name" value="PROTEIN, PUTATIVE-RELATED"/>
    <property type="match status" value="1"/>
</dbReference>
<feature type="region of interest" description="Disordered" evidence="1">
    <location>
        <begin position="95"/>
        <end position="129"/>
    </location>
</feature>
<keyword evidence="3" id="KW-1185">Reference proteome</keyword>